<protein>
    <submittedName>
        <fullName evidence="2">Uncharacterized protein</fullName>
    </submittedName>
</protein>
<proteinExistence type="predicted"/>
<feature type="compositionally biased region" description="Basic and acidic residues" evidence="1">
    <location>
        <begin position="81"/>
        <end position="99"/>
    </location>
</feature>
<feature type="compositionally biased region" description="Basic residues" evidence="1">
    <location>
        <begin position="67"/>
        <end position="80"/>
    </location>
</feature>
<evidence type="ECO:0000313" key="2">
    <source>
        <dbReference type="EMBL" id="KAL3853304.1"/>
    </source>
</evidence>
<feature type="region of interest" description="Disordered" evidence="1">
    <location>
        <begin position="22"/>
        <end position="48"/>
    </location>
</feature>
<keyword evidence="3" id="KW-1185">Reference proteome</keyword>
<dbReference type="EMBL" id="JBJQND010000015">
    <property type="protein sequence ID" value="KAL3853304.1"/>
    <property type="molecule type" value="Genomic_DNA"/>
</dbReference>
<evidence type="ECO:0000313" key="3">
    <source>
        <dbReference type="Proteomes" id="UP001634394"/>
    </source>
</evidence>
<accession>A0ABD3UV24</accession>
<feature type="compositionally biased region" description="Basic and acidic residues" evidence="1">
    <location>
        <begin position="27"/>
        <end position="40"/>
    </location>
</feature>
<reference evidence="2 3" key="1">
    <citation type="submission" date="2024-11" db="EMBL/GenBank/DDBJ databases">
        <title>Chromosome-level genome assembly of the freshwater bivalve Anodonta woodiana.</title>
        <authorList>
            <person name="Chen X."/>
        </authorList>
    </citation>
    <scope>NUCLEOTIDE SEQUENCE [LARGE SCALE GENOMIC DNA]</scope>
    <source>
        <strain evidence="2">MN2024</strain>
        <tissue evidence="2">Gills</tissue>
    </source>
</reference>
<organism evidence="2 3">
    <name type="scientific">Sinanodonta woodiana</name>
    <name type="common">Chinese pond mussel</name>
    <name type="synonym">Anodonta woodiana</name>
    <dbReference type="NCBI Taxonomy" id="1069815"/>
    <lineage>
        <taxon>Eukaryota</taxon>
        <taxon>Metazoa</taxon>
        <taxon>Spiralia</taxon>
        <taxon>Lophotrochozoa</taxon>
        <taxon>Mollusca</taxon>
        <taxon>Bivalvia</taxon>
        <taxon>Autobranchia</taxon>
        <taxon>Heteroconchia</taxon>
        <taxon>Palaeoheterodonta</taxon>
        <taxon>Unionida</taxon>
        <taxon>Unionoidea</taxon>
        <taxon>Unionidae</taxon>
        <taxon>Unioninae</taxon>
        <taxon>Sinanodonta</taxon>
    </lineage>
</organism>
<dbReference type="AlphaFoldDB" id="A0ABD3UV24"/>
<feature type="region of interest" description="Disordered" evidence="1">
    <location>
        <begin position="67"/>
        <end position="114"/>
    </location>
</feature>
<comment type="caution">
    <text evidence="2">The sequence shown here is derived from an EMBL/GenBank/DDBJ whole genome shotgun (WGS) entry which is preliminary data.</text>
</comment>
<name>A0ABD3UV24_SINWO</name>
<dbReference type="Proteomes" id="UP001634394">
    <property type="component" value="Unassembled WGS sequence"/>
</dbReference>
<evidence type="ECO:0000256" key="1">
    <source>
        <dbReference type="SAM" id="MobiDB-lite"/>
    </source>
</evidence>
<sequence>MTTGKLQADDTLKALLIAIQKLGEGTHAGEKERKNGAKTEMEEDGMDSKIYSKANIRLGEKKVCKKTKKTFIGNKRHRKQRSLDREISSYRKASPRSDKGQASSSDSSDDEMEKLKEALDRHVKVRQGIGVGWERTPFVFTQGGKDTISTIDEGNEEEYDSDDESNFRFLLQSVEDTSLSTSSAVLQEEIMSNIVTPLRYVIQKPDDVSEPFYM</sequence>
<gene>
    <name evidence="2" type="ORF">ACJMK2_016854</name>
</gene>